<protein>
    <submittedName>
        <fullName evidence="1">Uncharacterized protein</fullName>
    </submittedName>
</protein>
<comment type="caution">
    <text evidence="1">The sequence shown here is derived from an EMBL/GenBank/DDBJ whole genome shotgun (WGS) entry which is preliminary data.</text>
</comment>
<sequence>MRRKPAMVHTRFWNGTSLDRLIDTGIRTATQPAEDDIPHSSTRLATTPSNMKFSTTAALALALSVTSVLGQEVQVLKQGSPTCTGNYFKMFNLNRKWMIHAMVPDVDAIPDICGGLWDNLKKFPICTPNPDAGCENKWEGIMTWRFGTVGICNDGMIQAVWWEATRNKFGPLKCTSKKRL</sequence>
<accession>A0AAD8UTF4</accession>
<dbReference type="AlphaFoldDB" id="A0AAD8UTF4"/>
<organism evidence="1 2">
    <name type="scientific">Glomerella acutata</name>
    <name type="common">Colletotrichum acutatum</name>
    <dbReference type="NCBI Taxonomy" id="27357"/>
    <lineage>
        <taxon>Eukaryota</taxon>
        <taxon>Fungi</taxon>
        <taxon>Dikarya</taxon>
        <taxon>Ascomycota</taxon>
        <taxon>Pezizomycotina</taxon>
        <taxon>Sordariomycetes</taxon>
        <taxon>Hypocreomycetidae</taxon>
        <taxon>Glomerellales</taxon>
        <taxon>Glomerellaceae</taxon>
        <taxon>Colletotrichum</taxon>
        <taxon>Colletotrichum acutatum species complex</taxon>
    </lineage>
</organism>
<reference evidence="1" key="1">
    <citation type="submission" date="2021-12" db="EMBL/GenBank/DDBJ databases">
        <title>Comparative genomics, transcriptomics and evolutionary studies reveal genomic signatures of adaptation to plant cell wall in hemibiotrophic fungi.</title>
        <authorList>
            <consortium name="DOE Joint Genome Institute"/>
            <person name="Baroncelli R."/>
            <person name="Diaz J.F."/>
            <person name="Benocci T."/>
            <person name="Peng M."/>
            <person name="Battaglia E."/>
            <person name="Haridas S."/>
            <person name="Andreopoulos W."/>
            <person name="Labutti K."/>
            <person name="Pangilinan J."/>
            <person name="Floch G.L."/>
            <person name="Makela M.R."/>
            <person name="Henrissat B."/>
            <person name="Grigoriev I.V."/>
            <person name="Crouch J.A."/>
            <person name="De Vries R.P."/>
            <person name="Sukno S.A."/>
            <person name="Thon M.R."/>
        </authorList>
    </citation>
    <scope>NUCLEOTIDE SEQUENCE</scope>
    <source>
        <strain evidence="1">CBS 112980</strain>
    </source>
</reference>
<dbReference type="Proteomes" id="UP001244207">
    <property type="component" value="Unassembled WGS sequence"/>
</dbReference>
<dbReference type="EMBL" id="JAHMHS010000017">
    <property type="protein sequence ID" value="KAK1728512.1"/>
    <property type="molecule type" value="Genomic_DNA"/>
</dbReference>
<gene>
    <name evidence="1" type="ORF">BDZ83DRAFT_609452</name>
</gene>
<keyword evidence="2" id="KW-1185">Reference proteome</keyword>
<proteinExistence type="predicted"/>
<name>A0AAD8UTF4_GLOAC</name>
<evidence type="ECO:0000313" key="1">
    <source>
        <dbReference type="EMBL" id="KAK1728512.1"/>
    </source>
</evidence>
<dbReference type="GeneID" id="85391433"/>
<dbReference type="RefSeq" id="XP_060368567.1">
    <property type="nucleotide sequence ID" value="XM_060507534.1"/>
</dbReference>
<evidence type="ECO:0000313" key="2">
    <source>
        <dbReference type="Proteomes" id="UP001244207"/>
    </source>
</evidence>